<evidence type="ECO:0000256" key="2">
    <source>
        <dbReference type="ARBA" id="ARBA00006344"/>
    </source>
</evidence>
<gene>
    <name evidence="18" type="primary">TIM50</name>
    <name evidence="18" type="ORF">DL546_004445</name>
</gene>
<evidence type="ECO:0000256" key="16">
    <source>
        <dbReference type="SAM" id="MobiDB-lite"/>
    </source>
</evidence>
<evidence type="ECO:0000256" key="5">
    <source>
        <dbReference type="ARBA" id="ARBA00022692"/>
    </source>
</evidence>
<dbReference type="GO" id="GO:0015031">
    <property type="term" value="P:protein transport"/>
    <property type="evidence" value="ECO:0007669"/>
    <property type="project" value="UniProtKB-KW"/>
</dbReference>
<evidence type="ECO:0000256" key="3">
    <source>
        <dbReference type="ARBA" id="ARBA00020799"/>
    </source>
</evidence>
<dbReference type="Proteomes" id="UP000275385">
    <property type="component" value="Unassembled WGS sequence"/>
</dbReference>
<feature type="region of interest" description="Disordered" evidence="16">
    <location>
        <begin position="132"/>
        <end position="154"/>
    </location>
</feature>
<keyword evidence="10 15" id="KW-0811">Translocation</keyword>
<comment type="similarity">
    <text evidence="2 15">Belongs to the TIM50 family.</text>
</comment>
<evidence type="ECO:0000256" key="15">
    <source>
        <dbReference type="RuleBase" id="RU365079"/>
    </source>
</evidence>
<dbReference type="PANTHER" id="PTHR12210">
    <property type="entry name" value="DULLARD PROTEIN PHOSPHATASE"/>
    <property type="match status" value="1"/>
</dbReference>
<evidence type="ECO:0000256" key="6">
    <source>
        <dbReference type="ARBA" id="ARBA00022792"/>
    </source>
</evidence>
<dbReference type="GO" id="GO:0005744">
    <property type="term" value="C:TIM23 mitochondrial import inner membrane translocase complex"/>
    <property type="evidence" value="ECO:0007669"/>
    <property type="project" value="UniProtKB-UniRule"/>
</dbReference>
<keyword evidence="5" id="KW-0812">Transmembrane</keyword>
<comment type="function">
    <text evidence="13">Essential component of the TIM23 complex, a complex that mediates the translocation of transit peptide-containing proteins across the mitochondrial inner membrane. Required to direct preproteins in transit and direct them to the channel protein TIM23, and possibly facilitates transfer of the translocating proteins from the TOM complex to the TIM23 complex.</text>
</comment>
<dbReference type="CDD" id="cd07521">
    <property type="entry name" value="HAD_FCP1-like"/>
    <property type="match status" value="1"/>
</dbReference>
<dbReference type="SMART" id="SM00577">
    <property type="entry name" value="CPDc"/>
    <property type="match status" value="1"/>
</dbReference>
<dbReference type="AlphaFoldDB" id="A0A420Y776"/>
<keyword evidence="6" id="KW-0999">Mitochondrion inner membrane</keyword>
<keyword evidence="7 15" id="KW-0653">Protein transport</keyword>
<dbReference type="InterPro" id="IPR036412">
    <property type="entry name" value="HAD-like_sf"/>
</dbReference>
<feature type="domain" description="FCP1 homology" evidence="17">
    <location>
        <begin position="237"/>
        <end position="380"/>
    </location>
</feature>
<feature type="compositionally biased region" description="Basic and acidic residues" evidence="16">
    <location>
        <begin position="526"/>
        <end position="538"/>
    </location>
</feature>
<dbReference type="FunFam" id="3.40.50.1000:FF:000019">
    <property type="entry name" value="Mitochondrial import inner membrane translocase subunit TIM50"/>
    <property type="match status" value="1"/>
</dbReference>
<accession>A0A420Y776</accession>
<keyword evidence="12" id="KW-0472">Membrane</keyword>
<dbReference type="EMBL" id="QVQW01000039">
    <property type="protein sequence ID" value="RKU43722.1"/>
    <property type="molecule type" value="Genomic_DNA"/>
</dbReference>
<dbReference type="Pfam" id="PF03031">
    <property type="entry name" value="NIF"/>
    <property type="match status" value="1"/>
</dbReference>
<dbReference type="InterPro" id="IPR023214">
    <property type="entry name" value="HAD_sf"/>
</dbReference>
<organism evidence="18 19">
    <name type="scientific">Coniochaeta pulveracea</name>
    <dbReference type="NCBI Taxonomy" id="177199"/>
    <lineage>
        <taxon>Eukaryota</taxon>
        <taxon>Fungi</taxon>
        <taxon>Dikarya</taxon>
        <taxon>Ascomycota</taxon>
        <taxon>Pezizomycotina</taxon>
        <taxon>Sordariomycetes</taxon>
        <taxon>Sordariomycetidae</taxon>
        <taxon>Coniochaetales</taxon>
        <taxon>Coniochaetaceae</taxon>
        <taxon>Coniochaeta</taxon>
    </lineage>
</organism>
<evidence type="ECO:0000313" key="18">
    <source>
        <dbReference type="EMBL" id="RKU43722.1"/>
    </source>
</evidence>
<evidence type="ECO:0000256" key="4">
    <source>
        <dbReference type="ARBA" id="ARBA00022448"/>
    </source>
</evidence>
<evidence type="ECO:0000256" key="8">
    <source>
        <dbReference type="ARBA" id="ARBA00022946"/>
    </source>
</evidence>
<evidence type="ECO:0000256" key="1">
    <source>
        <dbReference type="ARBA" id="ARBA00004434"/>
    </source>
</evidence>
<dbReference type="InterPro" id="IPR004274">
    <property type="entry name" value="FCP1_dom"/>
</dbReference>
<evidence type="ECO:0000256" key="7">
    <source>
        <dbReference type="ARBA" id="ARBA00022927"/>
    </source>
</evidence>
<feature type="region of interest" description="Disordered" evidence="16">
    <location>
        <begin position="492"/>
        <end position="538"/>
    </location>
</feature>
<dbReference type="Gene3D" id="3.40.50.1000">
    <property type="entry name" value="HAD superfamily/HAD-like"/>
    <property type="match status" value="1"/>
</dbReference>
<dbReference type="SUPFAM" id="SSF56784">
    <property type="entry name" value="HAD-like"/>
    <property type="match status" value="1"/>
</dbReference>
<evidence type="ECO:0000256" key="13">
    <source>
        <dbReference type="ARBA" id="ARBA00059797"/>
    </source>
</evidence>
<dbReference type="InterPro" id="IPR050365">
    <property type="entry name" value="TIM50"/>
</dbReference>
<feature type="compositionally biased region" description="Polar residues" evidence="16">
    <location>
        <begin position="514"/>
        <end position="523"/>
    </location>
</feature>
<protein>
    <recommendedName>
        <fullName evidence="3 15">Mitochondrial import inner membrane translocase subunit TIM50</fullName>
    </recommendedName>
</protein>
<keyword evidence="11 15" id="KW-0496">Mitochondrion</keyword>
<keyword evidence="9" id="KW-1133">Transmembrane helix</keyword>
<comment type="caution">
    <text evidence="18">The sequence shown here is derived from an EMBL/GenBank/DDBJ whole genome shotgun (WGS) entry which is preliminary data.</text>
</comment>
<evidence type="ECO:0000256" key="14">
    <source>
        <dbReference type="ARBA" id="ARBA00063960"/>
    </source>
</evidence>
<evidence type="ECO:0000259" key="17">
    <source>
        <dbReference type="PROSITE" id="PS50969"/>
    </source>
</evidence>
<dbReference type="OrthoDB" id="287041at2759"/>
<dbReference type="PROSITE" id="PS50969">
    <property type="entry name" value="FCP1"/>
    <property type="match status" value="1"/>
</dbReference>
<feature type="compositionally biased region" description="Low complexity" evidence="16">
    <location>
        <begin position="60"/>
        <end position="74"/>
    </location>
</feature>
<comment type="subunit">
    <text evidence="14">Component of the TIM23 complex, at least composed of TIM23, TIM17, TIM50 and TIM21. Interacts with preproteins in transit.</text>
</comment>
<evidence type="ECO:0000313" key="19">
    <source>
        <dbReference type="Proteomes" id="UP000275385"/>
    </source>
</evidence>
<evidence type="ECO:0000256" key="10">
    <source>
        <dbReference type="ARBA" id="ARBA00023010"/>
    </source>
</evidence>
<feature type="compositionally biased region" description="Polar residues" evidence="16">
    <location>
        <begin position="18"/>
        <end position="27"/>
    </location>
</feature>
<feature type="compositionally biased region" description="Low complexity" evidence="16">
    <location>
        <begin position="1"/>
        <end position="16"/>
    </location>
</feature>
<comment type="subcellular location">
    <subcellularLocation>
        <location evidence="1 15">Mitochondrion inner membrane</location>
        <topology evidence="1 15">Single-pass membrane protein</topology>
    </subcellularLocation>
</comment>
<feature type="compositionally biased region" description="Basic and acidic residues" evidence="16">
    <location>
        <begin position="492"/>
        <end position="512"/>
    </location>
</feature>
<evidence type="ECO:0000256" key="11">
    <source>
        <dbReference type="ARBA" id="ARBA00023128"/>
    </source>
</evidence>
<proteinExistence type="inferred from homology"/>
<reference evidence="18 19" key="1">
    <citation type="submission" date="2018-08" db="EMBL/GenBank/DDBJ databases">
        <title>Draft genome of the lignicolous fungus Coniochaeta pulveracea.</title>
        <authorList>
            <person name="Borstlap C.J."/>
            <person name="De Witt R.N."/>
            <person name="Botha A."/>
            <person name="Volschenk H."/>
        </authorList>
    </citation>
    <scope>NUCLEOTIDE SEQUENCE [LARGE SCALE GENOMIC DNA]</scope>
    <source>
        <strain evidence="18 19">CAB683</strain>
    </source>
</reference>
<dbReference type="STRING" id="177199.A0A420Y776"/>
<keyword evidence="4 15" id="KW-0813">Transport</keyword>
<keyword evidence="19" id="KW-1185">Reference proteome</keyword>
<feature type="compositionally biased region" description="Polar residues" evidence="16">
    <location>
        <begin position="43"/>
        <end position="59"/>
    </location>
</feature>
<sequence length="538" mass="60169">MLSRAVARSARSVRAATLNRSPLQTQRALLPSLWSRHMAQDSKPPQSTTPKSQQASSNTAPQQSSPDSQQAPSSTESEVPAEKKPTEAASDQPEPEIDLSKLPNLTQGIPSTFEFEAAGAKADKASAEALEEATAAAGGSGGRGKGELPASAYVSSSERRRQAWANRMFAGFGLALVAGTVYLGRDLDEEEAQKHPDVQNGWGFGLWWARVNARFGKTLSYYQEPAFEKLLPDPDPSFERPYTLCISLEDMLVHSEWTREHGWRVAKRPGMDYFLRYLSQYYELVLFTTVPFAIADPLVRKLDPFRFIMWPLYREATKFKDGEIVKDLSYLNRDLSKVIIVDTDQRHVRAQPENAIVLPKWTGDPKDTELVSLIPFLEYIHTMQYGDVRKILKSFEGKHIPTEFARREAIARAEFNKQLEAHRGKAAAKGKGGMTTLSSLLGLKPSNLSMMVGPEGEEAPSEAFAKGKMIQDLARERGQRNYEMLEKEIRENGEKWLKEEQEAQEKAQKEAMKSMQSSFTSWFGVSKDDTPAATAEKK</sequence>
<name>A0A420Y776_9PEZI</name>
<evidence type="ECO:0000256" key="9">
    <source>
        <dbReference type="ARBA" id="ARBA00022989"/>
    </source>
</evidence>
<evidence type="ECO:0000256" key="12">
    <source>
        <dbReference type="ARBA" id="ARBA00023136"/>
    </source>
</evidence>
<feature type="region of interest" description="Disordered" evidence="16">
    <location>
        <begin position="1"/>
        <end position="106"/>
    </location>
</feature>
<keyword evidence="8 15" id="KW-0809">Transit peptide</keyword>